<evidence type="ECO:0000256" key="2">
    <source>
        <dbReference type="ARBA" id="ARBA00008787"/>
    </source>
</evidence>
<comment type="similarity">
    <text evidence="2 6">Belongs to the FliS family.</text>
</comment>
<dbReference type="Gene3D" id="1.20.120.340">
    <property type="entry name" value="Flagellar protein FliS"/>
    <property type="match status" value="1"/>
</dbReference>
<comment type="subcellular location">
    <subcellularLocation>
        <location evidence="1 6">Cytoplasm</location>
        <location evidence="1 6">Cytosol</location>
    </subcellularLocation>
</comment>
<evidence type="ECO:0000313" key="7">
    <source>
        <dbReference type="EMBL" id="KGE66501.1"/>
    </source>
</evidence>
<dbReference type="GO" id="GO:0071973">
    <property type="term" value="P:bacterial-type flagellum-dependent cell motility"/>
    <property type="evidence" value="ECO:0007669"/>
    <property type="project" value="TreeGrafter"/>
</dbReference>
<reference evidence="7 8" key="1">
    <citation type="journal article" date="2013" name="Genome Announc.">
        <title>Draft Genome Sequence of Pseudomonas fluorescens LMG 5329, a White Line-Inducing Principle-Producing Bioindicator for the Mushroom Pathogen Pseudomonas tolaasii.</title>
        <authorList>
            <person name="Ghequire M.G."/>
            <person name="Rokni-Zadeh H."/>
            <person name="Zarrineh P."/>
            <person name="De Mot R."/>
        </authorList>
    </citation>
    <scope>NUCLEOTIDE SEQUENCE [LARGE SCALE GENOMIC DNA]</scope>
    <source>
        <strain evidence="7 8">LMG 5329</strain>
    </source>
</reference>
<keyword evidence="7" id="KW-0282">Flagellum</keyword>
<dbReference type="InterPro" id="IPR003713">
    <property type="entry name" value="FliS"/>
</dbReference>
<keyword evidence="4 6" id="KW-1005">Bacterial flagellum biogenesis</keyword>
<dbReference type="CDD" id="cd16098">
    <property type="entry name" value="FliS"/>
    <property type="match status" value="1"/>
</dbReference>
<dbReference type="PANTHER" id="PTHR34773:SF1">
    <property type="entry name" value="FLAGELLAR SECRETION CHAPERONE FLIS"/>
    <property type="match status" value="1"/>
</dbReference>
<dbReference type="PIRSF" id="PIRSF039090">
    <property type="entry name" value="Flis"/>
    <property type="match status" value="1"/>
</dbReference>
<comment type="caution">
    <text evidence="7">The sequence shown here is derived from an EMBL/GenBank/DDBJ whole genome shotgun (WGS) entry which is preliminary data.</text>
</comment>
<evidence type="ECO:0000313" key="8">
    <source>
        <dbReference type="Proteomes" id="UP000030060"/>
    </source>
</evidence>
<evidence type="ECO:0000256" key="1">
    <source>
        <dbReference type="ARBA" id="ARBA00004514"/>
    </source>
</evidence>
<name>A0A0A1Z075_PSEFL</name>
<dbReference type="SUPFAM" id="SSF101116">
    <property type="entry name" value="Flagellar export chaperone FliS"/>
    <property type="match status" value="1"/>
</dbReference>
<dbReference type="AlphaFoldDB" id="A0A0A1Z075"/>
<dbReference type="RefSeq" id="WP_021490843.1">
    <property type="nucleotide sequence ID" value="NZ_ASGY01000132.1"/>
</dbReference>
<keyword evidence="7" id="KW-0966">Cell projection</keyword>
<evidence type="ECO:0000256" key="4">
    <source>
        <dbReference type="ARBA" id="ARBA00022795"/>
    </source>
</evidence>
<evidence type="ECO:0000256" key="3">
    <source>
        <dbReference type="ARBA" id="ARBA00022490"/>
    </source>
</evidence>
<dbReference type="OrthoDB" id="9792010at2"/>
<dbReference type="EMBL" id="ASGY01000132">
    <property type="protein sequence ID" value="KGE66501.1"/>
    <property type="molecule type" value="Genomic_DNA"/>
</dbReference>
<evidence type="ECO:0000256" key="6">
    <source>
        <dbReference type="PIRNR" id="PIRNR039090"/>
    </source>
</evidence>
<keyword evidence="5" id="KW-0143">Chaperone</keyword>
<dbReference type="NCBIfam" id="TIGR00208">
    <property type="entry name" value="fliS"/>
    <property type="match status" value="1"/>
</dbReference>
<accession>A0A0A1Z075</accession>
<dbReference type="GO" id="GO:0044780">
    <property type="term" value="P:bacterial-type flagellum assembly"/>
    <property type="evidence" value="ECO:0007669"/>
    <property type="project" value="InterPro"/>
</dbReference>
<dbReference type="Pfam" id="PF02561">
    <property type="entry name" value="FliS"/>
    <property type="match status" value="1"/>
</dbReference>
<dbReference type="InterPro" id="IPR036584">
    <property type="entry name" value="FliS_sf"/>
</dbReference>
<keyword evidence="7" id="KW-0969">Cilium</keyword>
<dbReference type="GO" id="GO:0005829">
    <property type="term" value="C:cytosol"/>
    <property type="evidence" value="ECO:0007669"/>
    <property type="project" value="UniProtKB-SubCell"/>
</dbReference>
<proteinExistence type="inferred from homology"/>
<dbReference type="PANTHER" id="PTHR34773">
    <property type="entry name" value="FLAGELLAR SECRETION CHAPERONE FLIS"/>
    <property type="match status" value="1"/>
</dbReference>
<protein>
    <recommendedName>
        <fullName evidence="6">Flagellar secretion chaperone FliS</fullName>
    </recommendedName>
</protein>
<keyword evidence="3 6" id="KW-0963">Cytoplasm</keyword>
<evidence type="ECO:0000256" key="5">
    <source>
        <dbReference type="ARBA" id="ARBA00023186"/>
    </source>
</evidence>
<organism evidence="7 8">
    <name type="scientific">Pseudomonas fluorescens LMG 5329</name>
    <dbReference type="NCBI Taxonomy" id="1324332"/>
    <lineage>
        <taxon>Bacteria</taxon>
        <taxon>Pseudomonadati</taxon>
        <taxon>Pseudomonadota</taxon>
        <taxon>Gammaproteobacteria</taxon>
        <taxon>Pseudomonadales</taxon>
        <taxon>Pseudomonadaceae</taxon>
        <taxon>Pseudomonas</taxon>
    </lineage>
</organism>
<dbReference type="Proteomes" id="UP000030060">
    <property type="component" value="Unassembled WGS sequence"/>
</dbReference>
<gene>
    <name evidence="7" type="ORF">K814_0118385</name>
</gene>
<sequence length="134" mass="14682">MNPMRALRQYQKVNSHAQISEASPHRLVQMLMEGGLDRMAQAKGALARGDIATKGLMLGKAIDIVIGLRDGLDAEKSDNPAYVQQLESLYAYMTNRLMEANLHNDADMIDEVARLMITVKEGWDAIGAPQGAAE</sequence>